<dbReference type="PANTHER" id="PTHR11629:SF63">
    <property type="entry name" value="V-TYPE PROTON ATPASE SUBUNIT A"/>
    <property type="match status" value="1"/>
</dbReference>
<evidence type="ECO:0000256" key="1">
    <source>
        <dbReference type="ARBA" id="ARBA00004141"/>
    </source>
</evidence>
<dbReference type="Pfam" id="PF01496">
    <property type="entry name" value="V_ATPase_I"/>
    <property type="match status" value="1"/>
</dbReference>
<keyword evidence="8" id="KW-0375">Hydrogen ion transport</keyword>
<keyword evidence="5" id="KW-1133">Transmembrane helix</keyword>
<protein>
    <recommendedName>
        <fullName evidence="8">V-type proton ATPase subunit a</fullName>
    </recommendedName>
</protein>
<evidence type="ECO:0000256" key="8">
    <source>
        <dbReference type="RuleBase" id="RU361189"/>
    </source>
</evidence>
<evidence type="ECO:0000256" key="4">
    <source>
        <dbReference type="ARBA" id="ARBA00022692"/>
    </source>
</evidence>
<comment type="subcellular location">
    <subcellularLocation>
        <location evidence="1">Membrane</location>
        <topology evidence="1">Multi-pass membrane protein</topology>
    </subcellularLocation>
</comment>
<evidence type="ECO:0000313" key="10">
    <source>
        <dbReference type="Proteomes" id="UP001363151"/>
    </source>
</evidence>
<dbReference type="InterPro" id="IPR002490">
    <property type="entry name" value="V-ATPase_116kDa_su"/>
</dbReference>
<evidence type="ECO:0000256" key="2">
    <source>
        <dbReference type="ARBA" id="ARBA00009904"/>
    </source>
</evidence>
<keyword evidence="7" id="KW-0472">Membrane</keyword>
<evidence type="ECO:0000256" key="6">
    <source>
        <dbReference type="ARBA" id="ARBA00023065"/>
    </source>
</evidence>
<dbReference type="EMBL" id="JBBJCI010000209">
    <property type="protein sequence ID" value="KAK7240857.1"/>
    <property type="molecule type" value="Genomic_DNA"/>
</dbReference>
<accession>A0ABR1FX83</accession>
<keyword evidence="6 8" id="KW-0406">Ion transport</keyword>
<reference evidence="9 10" key="1">
    <citation type="submission" date="2024-03" db="EMBL/GenBank/DDBJ databases">
        <title>Aureococcus anophagefferens CCMP1851 and Kratosvirus quantuckense: Draft genome of a second virus-susceptible host strain in the model system.</title>
        <authorList>
            <person name="Chase E."/>
            <person name="Truchon A.R."/>
            <person name="Schepens W."/>
            <person name="Wilhelm S.W."/>
        </authorList>
    </citation>
    <scope>NUCLEOTIDE SEQUENCE [LARGE SCALE GENOMIC DNA]</scope>
    <source>
        <strain evidence="9 10">CCMP1851</strain>
    </source>
</reference>
<keyword evidence="4" id="KW-0812">Transmembrane</keyword>
<comment type="similarity">
    <text evidence="2 8">Belongs to the V-ATPase 116 kDa subunit family.</text>
</comment>
<evidence type="ECO:0000256" key="5">
    <source>
        <dbReference type="ARBA" id="ARBA00022989"/>
    </source>
</evidence>
<name>A0ABR1FX83_AURAN</name>
<comment type="function">
    <text evidence="8">Essential component of the vacuolar proton pump (V-ATPase), a multimeric enzyme that catalyzes the translocation of protons across the membranes. Required for assembly and activity of the V-ATPase.</text>
</comment>
<sequence length="80" mass="9455">MGSWWRSRDMKYVSLILSEDAAHECVHNLGELGALQFTDLNPEQTPFQRRYVSYIKRCDELERKLRYMGKEIDAFGLPIM</sequence>
<evidence type="ECO:0000256" key="3">
    <source>
        <dbReference type="ARBA" id="ARBA00022448"/>
    </source>
</evidence>
<dbReference type="Proteomes" id="UP001363151">
    <property type="component" value="Unassembled WGS sequence"/>
</dbReference>
<organism evidence="9 10">
    <name type="scientific">Aureococcus anophagefferens</name>
    <name type="common">Harmful bloom alga</name>
    <dbReference type="NCBI Taxonomy" id="44056"/>
    <lineage>
        <taxon>Eukaryota</taxon>
        <taxon>Sar</taxon>
        <taxon>Stramenopiles</taxon>
        <taxon>Ochrophyta</taxon>
        <taxon>Pelagophyceae</taxon>
        <taxon>Pelagomonadales</taxon>
        <taxon>Pelagomonadaceae</taxon>
        <taxon>Aureococcus</taxon>
    </lineage>
</organism>
<keyword evidence="3 8" id="KW-0813">Transport</keyword>
<evidence type="ECO:0000256" key="7">
    <source>
        <dbReference type="ARBA" id="ARBA00023136"/>
    </source>
</evidence>
<evidence type="ECO:0000313" key="9">
    <source>
        <dbReference type="EMBL" id="KAK7240857.1"/>
    </source>
</evidence>
<gene>
    <name evidence="9" type="ORF">SO694_0005610</name>
</gene>
<dbReference type="PANTHER" id="PTHR11629">
    <property type="entry name" value="VACUOLAR PROTON ATPASES"/>
    <property type="match status" value="1"/>
</dbReference>
<proteinExistence type="inferred from homology"/>
<comment type="caution">
    <text evidence="9">The sequence shown here is derived from an EMBL/GenBank/DDBJ whole genome shotgun (WGS) entry which is preliminary data.</text>
</comment>
<keyword evidence="10" id="KW-1185">Reference proteome</keyword>